<dbReference type="RefSeq" id="WP_185122535.1">
    <property type="nucleotide sequence ID" value="NZ_JACJVQ010000021.1"/>
</dbReference>
<accession>A0A841T632</accession>
<evidence type="ECO:0000313" key="2">
    <source>
        <dbReference type="EMBL" id="MBB6637327.1"/>
    </source>
</evidence>
<sequence>MIGFLVILLIAGVMIFLTLPAMLRRRELRDAAVYSLLTLGGIVFSTFAALLLPFPSPLRLVVAAYKPFADWLFSAMGWKG</sequence>
<proteinExistence type="predicted"/>
<keyword evidence="1" id="KW-1133">Transmembrane helix</keyword>
<protein>
    <submittedName>
        <fullName evidence="2">Uncharacterized protein</fullName>
    </submittedName>
</protein>
<comment type="caution">
    <text evidence="2">The sequence shown here is derived from an EMBL/GenBank/DDBJ whole genome shotgun (WGS) entry which is preliminary data.</text>
</comment>
<dbReference type="EMBL" id="JACJVQ010000021">
    <property type="protein sequence ID" value="MBB6637327.1"/>
    <property type="molecule type" value="Genomic_DNA"/>
</dbReference>
<keyword evidence="1" id="KW-0472">Membrane</keyword>
<evidence type="ECO:0000313" key="3">
    <source>
        <dbReference type="Proteomes" id="UP000535838"/>
    </source>
</evidence>
<keyword evidence="1" id="KW-0812">Transmembrane</keyword>
<organism evidence="2 3">
    <name type="scientific">Cohnella thailandensis</name>
    <dbReference type="NCBI Taxonomy" id="557557"/>
    <lineage>
        <taxon>Bacteria</taxon>
        <taxon>Bacillati</taxon>
        <taxon>Bacillota</taxon>
        <taxon>Bacilli</taxon>
        <taxon>Bacillales</taxon>
        <taxon>Paenibacillaceae</taxon>
        <taxon>Cohnella</taxon>
    </lineage>
</organism>
<keyword evidence="3" id="KW-1185">Reference proteome</keyword>
<dbReference type="AlphaFoldDB" id="A0A841T632"/>
<evidence type="ECO:0000256" key="1">
    <source>
        <dbReference type="SAM" id="Phobius"/>
    </source>
</evidence>
<feature type="transmembrane region" description="Helical" evidence="1">
    <location>
        <begin position="6"/>
        <end position="24"/>
    </location>
</feature>
<feature type="transmembrane region" description="Helical" evidence="1">
    <location>
        <begin position="31"/>
        <end position="52"/>
    </location>
</feature>
<dbReference type="Proteomes" id="UP000535838">
    <property type="component" value="Unassembled WGS sequence"/>
</dbReference>
<gene>
    <name evidence="2" type="ORF">H7B67_24630</name>
</gene>
<name>A0A841T632_9BACL</name>
<reference evidence="2 3" key="1">
    <citation type="submission" date="2020-08" db="EMBL/GenBank/DDBJ databases">
        <title>Cohnella phylogeny.</title>
        <authorList>
            <person name="Dunlap C."/>
        </authorList>
    </citation>
    <scope>NUCLEOTIDE SEQUENCE [LARGE SCALE GENOMIC DNA]</scope>
    <source>
        <strain evidence="2 3">DSM 25241</strain>
    </source>
</reference>